<feature type="compositionally biased region" description="Polar residues" evidence="1">
    <location>
        <begin position="37"/>
        <end position="56"/>
    </location>
</feature>
<evidence type="ECO:0008006" key="4">
    <source>
        <dbReference type="Google" id="ProtNLM"/>
    </source>
</evidence>
<dbReference type="Proteomes" id="UP001162090">
    <property type="component" value="Chromosome 5"/>
</dbReference>
<feature type="region of interest" description="Disordered" evidence="1">
    <location>
        <begin position="34"/>
        <end position="72"/>
    </location>
</feature>
<sequence>MQPVGERYLRMYSNQTFNLDGTCFDWDEMRHKEQHDSNLSSNGSITPKSLGSSMHSRLSEKRRQENDVLNIQDSPSIVSNVISNRRDRAQEVFGPHSSSPIATSEQQRMNQRSQLVSMRSSKRQERMTERRGGLEKMEQMIMQGERLREMERLKQEAQRNAVPSEMAEFMEWENNEDLEDDDLLAFIEKQESYKKELEQFLSNPNKNVYENNSFSNYHT</sequence>
<feature type="compositionally biased region" description="Basic and acidic residues" evidence="1">
    <location>
        <begin position="122"/>
        <end position="131"/>
    </location>
</feature>
<feature type="compositionally biased region" description="Basic and acidic residues" evidence="1">
    <location>
        <begin position="57"/>
        <end position="66"/>
    </location>
</feature>
<dbReference type="AlphaFoldDB" id="A0AA35JFK5"/>
<evidence type="ECO:0000313" key="2">
    <source>
        <dbReference type="EMBL" id="CAI4060257.1"/>
    </source>
</evidence>
<reference evidence="2" key="1">
    <citation type="submission" date="2022-10" db="EMBL/GenBank/DDBJ databases">
        <authorList>
            <person name="Byrne P K."/>
        </authorList>
    </citation>
    <scope>NUCLEOTIDE SEQUENCE</scope>
    <source>
        <strain evidence="2">CBS7001</strain>
    </source>
</reference>
<feature type="compositionally biased region" description="Polar residues" evidence="1">
    <location>
        <begin position="96"/>
        <end position="119"/>
    </location>
</feature>
<name>A0AA35JFK5_SACUV</name>
<accession>A0AA35JFK5</accession>
<evidence type="ECO:0000256" key="1">
    <source>
        <dbReference type="SAM" id="MobiDB-lite"/>
    </source>
</evidence>
<gene>
    <name evidence="2" type="primary">SUVC05G1880</name>
    <name evidence="2" type="ORF">SUVC_05G1880</name>
</gene>
<organism evidence="2 3">
    <name type="scientific">Saccharomyces uvarum</name>
    <name type="common">Yeast</name>
    <name type="synonym">Saccharomyces bayanus var. uvarum</name>
    <dbReference type="NCBI Taxonomy" id="230603"/>
    <lineage>
        <taxon>Eukaryota</taxon>
        <taxon>Fungi</taxon>
        <taxon>Dikarya</taxon>
        <taxon>Ascomycota</taxon>
        <taxon>Saccharomycotina</taxon>
        <taxon>Saccharomycetes</taxon>
        <taxon>Saccharomycetales</taxon>
        <taxon>Saccharomycetaceae</taxon>
        <taxon>Saccharomyces</taxon>
    </lineage>
</organism>
<dbReference type="EMBL" id="OX365916">
    <property type="protein sequence ID" value="CAI4060257.1"/>
    <property type="molecule type" value="Genomic_DNA"/>
</dbReference>
<feature type="region of interest" description="Disordered" evidence="1">
    <location>
        <begin position="90"/>
        <end position="131"/>
    </location>
</feature>
<proteinExistence type="predicted"/>
<evidence type="ECO:0000313" key="3">
    <source>
        <dbReference type="Proteomes" id="UP001162090"/>
    </source>
</evidence>
<protein>
    <recommendedName>
        <fullName evidence="4">Regulator of Ty1 transposition protein 105</fullName>
    </recommendedName>
</protein>